<name>A0A6M3KGV2_9ZZZZ</name>
<sequence length="70" mass="8150">MSWILMCIDLKAAARNRKMVAEKRNIIGYQYIEAMVRAWPRNKPLPEQLYGILPVVGKGENLYGFHEVEE</sequence>
<dbReference type="AlphaFoldDB" id="A0A6M3KGV2"/>
<evidence type="ECO:0000313" key="1">
    <source>
        <dbReference type="EMBL" id="QJA81020.1"/>
    </source>
</evidence>
<gene>
    <name evidence="1" type="ORF">MM415A00606_0021</name>
</gene>
<protein>
    <submittedName>
        <fullName evidence="1">Uncharacterized protein</fullName>
    </submittedName>
</protein>
<accession>A0A6M3KGV2</accession>
<dbReference type="EMBL" id="MT142444">
    <property type="protein sequence ID" value="QJA81020.1"/>
    <property type="molecule type" value="Genomic_DNA"/>
</dbReference>
<organism evidence="1">
    <name type="scientific">viral metagenome</name>
    <dbReference type="NCBI Taxonomy" id="1070528"/>
    <lineage>
        <taxon>unclassified sequences</taxon>
        <taxon>metagenomes</taxon>
        <taxon>organismal metagenomes</taxon>
    </lineage>
</organism>
<reference evidence="1" key="1">
    <citation type="submission" date="2020-03" db="EMBL/GenBank/DDBJ databases">
        <title>The deep terrestrial virosphere.</title>
        <authorList>
            <person name="Holmfeldt K."/>
            <person name="Nilsson E."/>
            <person name="Simone D."/>
            <person name="Lopez-Fernandez M."/>
            <person name="Wu X."/>
            <person name="de Brujin I."/>
            <person name="Lundin D."/>
            <person name="Andersson A."/>
            <person name="Bertilsson S."/>
            <person name="Dopson M."/>
        </authorList>
    </citation>
    <scope>NUCLEOTIDE SEQUENCE</scope>
    <source>
        <strain evidence="1">MM415A00606</strain>
    </source>
</reference>
<proteinExistence type="predicted"/>